<comment type="caution">
    <text evidence="1">The sequence shown here is derived from an EMBL/GenBank/DDBJ whole genome shotgun (WGS) entry which is preliminary data.</text>
</comment>
<evidence type="ECO:0000313" key="2">
    <source>
        <dbReference type="Proteomes" id="UP000031970"/>
    </source>
</evidence>
<evidence type="ECO:0000313" key="1">
    <source>
        <dbReference type="EMBL" id="KIL33322.1"/>
    </source>
</evidence>
<proteinExistence type="predicted"/>
<dbReference type="Proteomes" id="UP000031970">
    <property type="component" value="Unassembled WGS sequence"/>
</dbReference>
<dbReference type="AlphaFoldDB" id="A0ABD3ZYZ0"/>
<protein>
    <submittedName>
        <fullName evidence="1">Uncharacterized protein</fullName>
    </submittedName>
</protein>
<organism evidence="1 2">
    <name type="scientific">Bacillus subtilis subsp. subtilis</name>
    <dbReference type="NCBI Taxonomy" id="135461"/>
    <lineage>
        <taxon>Bacteria</taxon>
        <taxon>Bacillati</taxon>
        <taxon>Bacillota</taxon>
        <taxon>Bacilli</taxon>
        <taxon>Bacillales</taxon>
        <taxon>Bacillaceae</taxon>
        <taxon>Bacillus</taxon>
    </lineage>
</organism>
<accession>A0ABD3ZYZ0</accession>
<gene>
    <name evidence="1" type="ORF">B4067_2578</name>
</gene>
<reference evidence="1 2" key="1">
    <citation type="submission" date="2014-11" db="EMBL/GenBank/DDBJ databases">
        <title>Draft Genome Sequences of Nine Bacillus subtilis Strains that Form Spores with High Heat-Resistance.</title>
        <authorList>
            <person name="Krawcyk A.O."/>
            <person name="Berendsen E.M."/>
            <person name="de Jong A."/>
            <person name="Holsappel S."/>
            <person name="Eijlander R.T."/>
            <person name="Wells-Bennik M."/>
            <person name="Kuipers O.P."/>
        </authorList>
    </citation>
    <scope>NUCLEOTIDE SEQUENCE [LARGE SCALE GENOMIC DNA]</scope>
    <source>
        <strain evidence="1 2">B4067</strain>
    </source>
</reference>
<name>A0ABD3ZYZ0_BACIU</name>
<dbReference type="EMBL" id="JSXS01000015">
    <property type="protein sequence ID" value="KIL33322.1"/>
    <property type="molecule type" value="Genomic_DNA"/>
</dbReference>
<sequence>MKETEKHAPFQKETIETNARRLFGAQKNPYHQLLYDHKDSYASVYSKSLFCFLSFFHVC</sequence>